<dbReference type="EMBL" id="CP014143">
    <property type="protein sequence ID" value="AOS97376.1"/>
    <property type="molecule type" value="Genomic_DNA"/>
</dbReference>
<proteinExistence type="predicted"/>
<dbReference type="KEGG" id="micc:AUP74_01946"/>
<protein>
    <submittedName>
        <fullName evidence="1">Uncharacterized protein</fullName>
    </submittedName>
</protein>
<gene>
    <name evidence="1" type="ORF">AUP74_01946</name>
</gene>
<evidence type="ECO:0000313" key="2">
    <source>
        <dbReference type="Proteomes" id="UP000095672"/>
    </source>
</evidence>
<dbReference type="AlphaFoldDB" id="A0A1C9W894"/>
<dbReference type="Proteomes" id="UP000095672">
    <property type="component" value="Chromosome"/>
</dbReference>
<name>A0A1C9W894_9GAMM</name>
<sequence>MIASKKEYETALLGVRDSGRLRATKFLEMIRAQYKSPGHAITSTNLAIAAGYENFNAANLQYGTFAKEIASGINFVPPKSKNGDPNWYLTISTVNASSDSTVDGHYEFVMRPEFKEALESMGWVK</sequence>
<reference evidence="2" key="1">
    <citation type="submission" date="2016-01" db="EMBL/GenBank/DDBJ databases">
        <title>Complete genome sequence of Microbulbifer sp. CCB-MM1, a halophile isolated from Matang Mangrove Forest, Perak.</title>
        <authorList>
            <person name="Moh T.H."/>
            <person name="Dinesh B."/>
            <person name="Lau N.-S."/>
            <person name="Go F."/>
            <person name="Alexander Chong S.-C."/>
        </authorList>
    </citation>
    <scope>NUCLEOTIDE SEQUENCE [LARGE SCALE GENOMIC DNA]</scope>
    <source>
        <strain evidence="2">CCB-MM1</strain>
    </source>
</reference>
<organism evidence="1 2">
    <name type="scientific">Microbulbifer aggregans</name>
    <dbReference type="NCBI Taxonomy" id="1769779"/>
    <lineage>
        <taxon>Bacteria</taxon>
        <taxon>Pseudomonadati</taxon>
        <taxon>Pseudomonadota</taxon>
        <taxon>Gammaproteobacteria</taxon>
        <taxon>Cellvibrionales</taxon>
        <taxon>Microbulbiferaceae</taxon>
        <taxon>Microbulbifer</taxon>
    </lineage>
</organism>
<dbReference type="RefSeq" id="WP_069947395.1">
    <property type="nucleotide sequence ID" value="NZ_CP014143.1"/>
</dbReference>
<keyword evidence="2" id="KW-1185">Reference proteome</keyword>
<evidence type="ECO:0000313" key="1">
    <source>
        <dbReference type="EMBL" id="AOS97376.1"/>
    </source>
</evidence>
<dbReference type="OrthoDB" id="7063073at2"/>
<accession>A0A1C9W894</accession>